<dbReference type="WBParaSite" id="Pan_g1949.t1">
    <property type="protein sequence ID" value="Pan_g1949.t1"/>
    <property type="gene ID" value="Pan_g1949"/>
</dbReference>
<keyword evidence="1" id="KW-0732">Signal</keyword>
<organism evidence="2 3">
    <name type="scientific">Panagrellus redivivus</name>
    <name type="common">Microworm</name>
    <dbReference type="NCBI Taxonomy" id="6233"/>
    <lineage>
        <taxon>Eukaryota</taxon>
        <taxon>Metazoa</taxon>
        <taxon>Ecdysozoa</taxon>
        <taxon>Nematoda</taxon>
        <taxon>Chromadorea</taxon>
        <taxon>Rhabditida</taxon>
        <taxon>Tylenchina</taxon>
        <taxon>Panagrolaimomorpha</taxon>
        <taxon>Panagrolaimoidea</taxon>
        <taxon>Panagrolaimidae</taxon>
        <taxon>Panagrellus</taxon>
    </lineage>
</organism>
<evidence type="ECO:0000256" key="1">
    <source>
        <dbReference type="SAM" id="SignalP"/>
    </source>
</evidence>
<proteinExistence type="predicted"/>
<dbReference type="Proteomes" id="UP000492821">
    <property type="component" value="Unassembled WGS sequence"/>
</dbReference>
<feature type="chain" id="PRO_5028891128" evidence="1">
    <location>
        <begin position="24"/>
        <end position="99"/>
    </location>
</feature>
<accession>A0A7E4VCV7</accession>
<reference evidence="2" key="1">
    <citation type="journal article" date="2013" name="Genetics">
        <title>The draft genome and transcriptome of Panagrellus redivivus are shaped by the harsh demands of a free-living lifestyle.</title>
        <authorList>
            <person name="Srinivasan J."/>
            <person name="Dillman A.R."/>
            <person name="Macchietto M.G."/>
            <person name="Heikkinen L."/>
            <person name="Lakso M."/>
            <person name="Fracchia K.M."/>
            <person name="Antoshechkin I."/>
            <person name="Mortazavi A."/>
            <person name="Wong G."/>
            <person name="Sternberg P.W."/>
        </authorList>
    </citation>
    <scope>NUCLEOTIDE SEQUENCE [LARGE SCALE GENOMIC DNA]</scope>
    <source>
        <strain evidence="2">MT8872</strain>
    </source>
</reference>
<reference evidence="3" key="2">
    <citation type="submission" date="2020-10" db="UniProtKB">
        <authorList>
            <consortium name="WormBaseParasite"/>
        </authorList>
    </citation>
    <scope>IDENTIFICATION</scope>
</reference>
<sequence>MQRLTSLLLSCFISAAVFATVHSRLNTVAPPEYFTALLNGYRVPSDDSNIIVSPETKRNFGRVASLSGGRGPANHPLCFFTALPCYSYNKRPYAPDSDQ</sequence>
<keyword evidence="2" id="KW-1185">Reference proteome</keyword>
<evidence type="ECO:0000313" key="3">
    <source>
        <dbReference type="WBParaSite" id="Pan_g1949.t1"/>
    </source>
</evidence>
<protein>
    <submittedName>
        <fullName evidence="3">Secreted protein</fullName>
    </submittedName>
</protein>
<dbReference type="AlphaFoldDB" id="A0A7E4VCV7"/>
<name>A0A7E4VCV7_PANRE</name>
<feature type="signal peptide" evidence="1">
    <location>
        <begin position="1"/>
        <end position="23"/>
    </location>
</feature>
<evidence type="ECO:0000313" key="2">
    <source>
        <dbReference type="Proteomes" id="UP000492821"/>
    </source>
</evidence>